<dbReference type="InterPro" id="IPR039731">
    <property type="entry name" value="Rce1"/>
</dbReference>
<organism evidence="2 3">
    <name type="scientific">Sander lucioperca</name>
    <name type="common">Pike-perch</name>
    <name type="synonym">Perca lucioperca</name>
    <dbReference type="NCBI Taxonomy" id="283035"/>
    <lineage>
        <taxon>Eukaryota</taxon>
        <taxon>Metazoa</taxon>
        <taxon>Chordata</taxon>
        <taxon>Craniata</taxon>
        <taxon>Vertebrata</taxon>
        <taxon>Euteleostomi</taxon>
        <taxon>Actinopterygii</taxon>
        <taxon>Neopterygii</taxon>
        <taxon>Teleostei</taxon>
        <taxon>Neoteleostei</taxon>
        <taxon>Acanthomorphata</taxon>
        <taxon>Eupercaria</taxon>
        <taxon>Perciformes</taxon>
        <taxon>Percoidei</taxon>
        <taxon>Percidae</taxon>
        <taxon>Luciopercinae</taxon>
        <taxon>Sander</taxon>
    </lineage>
</organism>
<dbReference type="GeneTree" id="ENSGT00940000179094"/>
<reference evidence="2" key="2">
    <citation type="submission" date="2025-09" db="UniProtKB">
        <authorList>
            <consortium name="Ensembl"/>
        </authorList>
    </citation>
    <scope>IDENTIFICATION</scope>
</reference>
<dbReference type="GO" id="GO:0005789">
    <property type="term" value="C:endoplasmic reticulum membrane"/>
    <property type="evidence" value="ECO:0007669"/>
    <property type="project" value="InterPro"/>
</dbReference>
<feature type="region of interest" description="Disordered" evidence="1">
    <location>
        <begin position="88"/>
        <end position="110"/>
    </location>
</feature>
<accession>A0A8C9X5B9</accession>
<dbReference type="AlphaFoldDB" id="A0A8C9X5B9"/>
<evidence type="ECO:0000313" key="2">
    <source>
        <dbReference type="Ensembl" id="ENSSLUP00000004106.1"/>
    </source>
</evidence>
<dbReference type="PANTHER" id="PTHR13046">
    <property type="entry name" value="PROTEASE U48 CAAX PRENYL PROTEASE RCE1"/>
    <property type="match status" value="1"/>
</dbReference>
<proteinExistence type="predicted"/>
<dbReference type="Ensembl" id="ENSSLUT00000004234.1">
    <property type="protein sequence ID" value="ENSSLUP00000004106.1"/>
    <property type="gene ID" value="ENSSLUG00000001820.1"/>
</dbReference>
<protein>
    <submittedName>
        <fullName evidence="2">Uncharacterized protein</fullName>
    </submittedName>
</protein>
<keyword evidence="3" id="KW-1185">Reference proteome</keyword>
<dbReference type="PANTHER" id="PTHR13046:SF0">
    <property type="entry name" value="CAAX PRENYL PROTEASE 2"/>
    <property type="match status" value="1"/>
</dbReference>
<dbReference type="GO" id="GO:0004222">
    <property type="term" value="F:metalloendopeptidase activity"/>
    <property type="evidence" value="ECO:0007669"/>
    <property type="project" value="InterPro"/>
</dbReference>
<evidence type="ECO:0000313" key="3">
    <source>
        <dbReference type="Proteomes" id="UP000694568"/>
    </source>
</evidence>
<reference evidence="2" key="1">
    <citation type="submission" date="2025-08" db="UniProtKB">
        <authorList>
            <consortium name="Ensembl"/>
        </authorList>
    </citation>
    <scope>IDENTIFICATION</scope>
</reference>
<dbReference type="Proteomes" id="UP000694568">
    <property type="component" value="Unplaced"/>
</dbReference>
<sequence>MLEPEHGPIMQVEHTHTRCWVCVLSCLLLACQYVGSLYVWRSSLPRDHPRMIKRRCASVLLVSALSPAVHSTENVHTLQCALYNHHPSSRESNHHISQGGQRSVKLKGIQ</sequence>
<name>A0A8C9X5B9_SANLU</name>
<evidence type="ECO:0000256" key="1">
    <source>
        <dbReference type="SAM" id="MobiDB-lite"/>
    </source>
</evidence>
<dbReference type="GO" id="GO:0071586">
    <property type="term" value="P:CAAX-box protein processing"/>
    <property type="evidence" value="ECO:0007669"/>
    <property type="project" value="InterPro"/>
</dbReference>